<evidence type="ECO:0000313" key="7">
    <source>
        <dbReference type="EMBL" id="MBL0741657.1"/>
    </source>
</evidence>
<feature type="transmembrane region" description="Helical" evidence="6">
    <location>
        <begin position="83"/>
        <end position="104"/>
    </location>
</feature>
<dbReference type="RefSeq" id="WP_202009026.1">
    <property type="nucleotide sequence ID" value="NZ_JAERRB010000003.1"/>
</dbReference>
<reference evidence="7 8" key="1">
    <citation type="submission" date="2021-01" db="EMBL/GenBank/DDBJ databases">
        <title>Chryseolinea sp. Jin1 Genome sequencing and assembly.</title>
        <authorList>
            <person name="Kim I."/>
        </authorList>
    </citation>
    <scope>NUCLEOTIDE SEQUENCE [LARGE SCALE GENOMIC DNA]</scope>
    <source>
        <strain evidence="7 8">Jin1</strain>
    </source>
</reference>
<evidence type="ECO:0000256" key="3">
    <source>
        <dbReference type="ARBA" id="ARBA00022692"/>
    </source>
</evidence>
<feature type="transmembrane region" description="Helical" evidence="6">
    <location>
        <begin position="110"/>
        <end position="129"/>
    </location>
</feature>
<protein>
    <submittedName>
        <fullName evidence="7">Hemolysin III family protein</fullName>
    </submittedName>
</protein>
<evidence type="ECO:0000256" key="4">
    <source>
        <dbReference type="ARBA" id="ARBA00022989"/>
    </source>
</evidence>
<evidence type="ECO:0000256" key="1">
    <source>
        <dbReference type="ARBA" id="ARBA00004127"/>
    </source>
</evidence>
<dbReference type="Pfam" id="PF03006">
    <property type="entry name" value="HlyIII"/>
    <property type="match status" value="1"/>
</dbReference>
<feature type="transmembrane region" description="Helical" evidence="6">
    <location>
        <begin position="165"/>
        <end position="183"/>
    </location>
</feature>
<keyword evidence="5 6" id="KW-0472">Membrane</keyword>
<comment type="subcellular location">
    <subcellularLocation>
        <location evidence="1">Endomembrane system</location>
        <topology evidence="1">Multi-pass membrane protein</topology>
    </subcellularLocation>
</comment>
<dbReference type="Proteomes" id="UP000613030">
    <property type="component" value="Unassembled WGS sequence"/>
</dbReference>
<evidence type="ECO:0000256" key="5">
    <source>
        <dbReference type="ARBA" id="ARBA00023136"/>
    </source>
</evidence>
<feature type="transmembrane region" description="Helical" evidence="6">
    <location>
        <begin position="21"/>
        <end position="42"/>
    </location>
</feature>
<keyword evidence="4 6" id="KW-1133">Transmembrane helix</keyword>
<dbReference type="InterPro" id="IPR005744">
    <property type="entry name" value="Hy-lIII"/>
</dbReference>
<organism evidence="7 8">
    <name type="scientific">Chryseolinea lacunae</name>
    <dbReference type="NCBI Taxonomy" id="2801331"/>
    <lineage>
        <taxon>Bacteria</taxon>
        <taxon>Pseudomonadati</taxon>
        <taxon>Bacteroidota</taxon>
        <taxon>Cytophagia</taxon>
        <taxon>Cytophagales</taxon>
        <taxon>Fulvivirgaceae</taxon>
        <taxon>Chryseolinea</taxon>
    </lineage>
</organism>
<keyword evidence="3 6" id="KW-0812">Transmembrane</keyword>
<accession>A0ABS1KR13</accession>
<dbReference type="InterPro" id="IPR004254">
    <property type="entry name" value="AdipoR/HlyIII-related"/>
</dbReference>
<keyword evidence="8" id="KW-1185">Reference proteome</keyword>
<feature type="transmembrane region" description="Helical" evidence="6">
    <location>
        <begin position="48"/>
        <end position="71"/>
    </location>
</feature>
<evidence type="ECO:0000313" key="8">
    <source>
        <dbReference type="Proteomes" id="UP000613030"/>
    </source>
</evidence>
<evidence type="ECO:0000256" key="6">
    <source>
        <dbReference type="SAM" id="Phobius"/>
    </source>
</evidence>
<comment type="similarity">
    <text evidence="2">Belongs to the UPF0073 (Hly-III) family.</text>
</comment>
<feature type="transmembrane region" description="Helical" evidence="6">
    <location>
        <begin position="192"/>
        <end position="212"/>
    </location>
</feature>
<gene>
    <name evidence="7" type="ORF">JI741_10540</name>
</gene>
<sequence>MQPLEHPRVSIAEEIANAITHGVGALLAIAALVLLVVFASLYGTAWHVVGFSVFGAMLVILYVMSTLYHSLMGPRVKKLFRKFDHMAIFLLIAGTYTPFCLTALRGWMGWTVLGVVWCCAIAGVVMKAFHTGKAEWISTVLYVVMGWAVVAVIKPVYTSLSFEGFLFLVLGGASYTLGVFFFVKDKMKYSHSIWHLFVLGGSTFHFFAVMSLL</sequence>
<evidence type="ECO:0000256" key="2">
    <source>
        <dbReference type="ARBA" id="ARBA00008488"/>
    </source>
</evidence>
<dbReference type="PANTHER" id="PTHR20855">
    <property type="entry name" value="ADIPOR/PROGESTIN RECEPTOR-RELATED"/>
    <property type="match status" value="1"/>
</dbReference>
<feature type="transmembrane region" description="Helical" evidence="6">
    <location>
        <begin position="136"/>
        <end position="153"/>
    </location>
</feature>
<name>A0ABS1KR13_9BACT</name>
<comment type="caution">
    <text evidence="7">The sequence shown here is derived from an EMBL/GenBank/DDBJ whole genome shotgun (WGS) entry which is preliminary data.</text>
</comment>
<dbReference type="PANTHER" id="PTHR20855:SF129">
    <property type="entry name" value="HEMOLYSIN-3 HOMOLOG"/>
    <property type="match status" value="1"/>
</dbReference>
<dbReference type="EMBL" id="JAERRB010000003">
    <property type="protein sequence ID" value="MBL0741657.1"/>
    <property type="molecule type" value="Genomic_DNA"/>
</dbReference>
<proteinExistence type="inferred from homology"/>
<dbReference type="NCBIfam" id="TIGR01065">
    <property type="entry name" value="hlyIII"/>
    <property type="match status" value="1"/>
</dbReference>